<dbReference type="OrthoDB" id="9812586at2"/>
<dbReference type="PANTHER" id="PTHR21237:SF23">
    <property type="entry name" value="GRPE PROTEIN HOMOLOG, MITOCHONDRIAL"/>
    <property type="match status" value="1"/>
</dbReference>
<dbReference type="GO" id="GO:0006457">
    <property type="term" value="P:protein folding"/>
    <property type="evidence" value="ECO:0007669"/>
    <property type="project" value="InterPro"/>
</dbReference>
<dbReference type="PROSITE" id="PS01071">
    <property type="entry name" value="GRPE"/>
    <property type="match status" value="1"/>
</dbReference>
<dbReference type="GO" id="GO:0005737">
    <property type="term" value="C:cytoplasm"/>
    <property type="evidence" value="ECO:0007669"/>
    <property type="project" value="UniProtKB-SubCell"/>
</dbReference>
<dbReference type="FunFam" id="2.30.22.10:FF:000001">
    <property type="entry name" value="Protein GrpE"/>
    <property type="match status" value="1"/>
</dbReference>
<protein>
    <recommendedName>
        <fullName evidence="8 10">Protein GrpE</fullName>
    </recommendedName>
    <alternativeName>
        <fullName evidence="9 10">HSP-70 cofactor</fullName>
    </alternativeName>
</protein>
<dbReference type="GO" id="GO:0042803">
    <property type="term" value="F:protein homodimerization activity"/>
    <property type="evidence" value="ECO:0007669"/>
    <property type="project" value="InterPro"/>
</dbReference>
<dbReference type="HAMAP" id="MF_01151">
    <property type="entry name" value="GrpE"/>
    <property type="match status" value="1"/>
</dbReference>
<feature type="coiled-coil region" evidence="13">
    <location>
        <begin position="58"/>
        <end position="99"/>
    </location>
</feature>
<evidence type="ECO:0000256" key="12">
    <source>
        <dbReference type="RuleBase" id="RU004478"/>
    </source>
</evidence>
<comment type="caution">
    <text evidence="15">The sequence shown here is derived from an EMBL/GenBank/DDBJ whole genome shotgun (WGS) entry which is preliminary data.</text>
</comment>
<evidence type="ECO:0000256" key="9">
    <source>
        <dbReference type="ARBA" id="ARBA00076414"/>
    </source>
</evidence>
<dbReference type="GO" id="GO:0051082">
    <property type="term" value="F:unfolded protein binding"/>
    <property type="evidence" value="ECO:0007669"/>
    <property type="project" value="TreeGrafter"/>
</dbReference>
<evidence type="ECO:0000256" key="8">
    <source>
        <dbReference type="ARBA" id="ARBA00072274"/>
    </source>
</evidence>
<dbReference type="InterPro" id="IPR009012">
    <property type="entry name" value="GrpE_head"/>
</dbReference>
<evidence type="ECO:0000256" key="14">
    <source>
        <dbReference type="SAM" id="MobiDB-lite"/>
    </source>
</evidence>
<evidence type="ECO:0000256" key="13">
    <source>
        <dbReference type="SAM" id="Coils"/>
    </source>
</evidence>
<evidence type="ECO:0000256" key="7">
    <source>
        <dbReference type="ARBA" id="ARBA00053401"/>
    </source>
</evidence>
<dbReference type="InParanoid" id="A0A0M9UBM6"/>
<evidence type="ECO:0000256" key="4">
    <source>
        <dbReference type="ARBA" id="ARBA00022490"/>
    </source>
</evidence>
<keyword evidence="16" id="KW-1185">Reference proteome</keyword>
<dbReference type="Gene3D" id="2.30.22.10">
    <property type="entry name" value="Head domain of nucleotide exchange factor GrpE"/>
    <property type="match status" value="1"/>
</dbReference>
<keyword evidence="6 10" id="KW-0143">Chaperone</keyword>
<comment type="function">
    <text evidence="7 10 11">Participates actively in the response to hyperosmotic and heat shock by preventing the aggregation of stress-denatured proteins, in association with DnaK and GrpE. It is the nucleotide exchange factor for DnaK and may function as a thermosensor. Unfolded proteins bind initially to DnaJ; upon interaction with the DnaJ-bound protein, DnaK hydrolyzes its bound ATP, resulting in the formation of a stable complex. GrpE releases ADP from DnaK; ATP binding to DnaK triggers the release of the substrate protein, thus completing the reaction cycle. Several rounds of ATP-dependent interactions between DnaJ, DnaK and GrpE are required for fully efficient folding.</text>
</comment>
<evidence type="ECO:0000313" key="16">
    <source>
        <dbReference type="Proteomes" id="UP000037784"/>
    </source>
</evidence>
<proteinExistence type="inferred from homology"/>
<dbReference type="PANTHER" id="PTHR21237">
    <property type="entry name" value="GRPE PROTEIN"/>
    <property type="match status" value="1"/>
</dbReference>
<dbReference type="EMBL" id="BBZA01000024">
    <property type="protein sequence ID" value="GAP62010.1"/>
    <property type="molecule type" value="Genomic_DNA"/>
</dbReference>
<dbReference type="CDD" id="cd00446">
    <property type="entry name" value="GrpE"/>
    <property type="match status" value="1"/>
</dbReference>
<evidence type="ECO:0000313" key="15">
    <source>
        <dbReference type="EMBL" id="GAP62010.1"/>
    </source>
</evidence>
<evidence type="ECO:0000256" key="6">
    <source>
        <dbReference type="ARBA" id="ARBA00023186"/>
    </source>
</evidence>
<dbReference type="AlphaFoldDB" id="A0A0M9UBM6"/>
<evidence type="ECO:0000256" key="11">
    <source>
        <dbReference type="RuleBase" id="RU000639"/>
    </source>
</evidence>
<evidence type="ECO:0000256" key="5">
    <source>
        <dbReference type="ARBA" id="ARBA00023016"/>
    </source>
</evidence>
<dbReference type="GO" id="GO:0000774">
    <property type="term" value="F:adenyl-nucleotide exchange factor activity"/>
    <property type="evidence" value="ECO:0007669"/>
    <property type="project" value="InterPro"/>
</dbReference>
<accession>A0A0M9UBM6</accession>
<dbReference type="RefSeq" id="WP_054491934.1">
    <property type="nucleotide sequence ID" value="NZ_BBZA01000024.1"/>
</dbReference>
<keyword evidence="13" id="KW-0175">Coiled coil</keyword>
<dbReference type="GO" id="GO:0051087">
    <property type="term" value="F:protein-folding chaperone binding"/>
    <property type="evidence" value="ECO:0007669"/>
    <property type="project" value="InterPro"/>
</dbReference>
<reference evidence="16" key="1">
    <citation type="submission" date="2015-08" db="EMBL/GenBank/DDBJ databases">
        <title>Draft Genome Sequence of a Heterotrophic Facultative Anaerobic Bacterium Ardenticatena maritima Strain 110S.</title>
        <authorList>
            <person name="Kawaichi S."/>
            <person name="Yoshida T."/>
            <person name="Sako Y."/>
            <person name="Nakamura R."/>
        </authorList>
    </citation>
    <scope>NUCLEOTIDE SEQUENCE [LARGE SCALE GENOMIC DNA]</scope>
    <source>
        <strain evidence="16">110S</strain>
    </source>
</reference>
<evidence type="ECO:0000256" key="1">
    <source>
        <dbReference type="ARBA" id="ARBA00004496"/>
    </source>
</evidence>
<organism evidence="15 16">
    <name type="scientific">Ardenticatena maritima</name>
    <dbReference type="NCBI Taxonomy" id="872965"/>
    <lineage>
        <taxon>Bacteria</taxon>
        <taxon>Bacillati</taxon>
        <taxon>Chloroflexota</taxon>
        <taxon>Ardenticatenia</taxon>
        <taxon>Ardenticatenales</taxon>
        <taxon>Ardenticatenaceae</taxon>
        <taxon>Ardenticatena</taxon>
    </lineage>
</organism>
<dbReference type="Pfam" id="PF01025">
    <property type="entry name" value="GrpE"/>
    <property type="match status" value="1"/>
</dbReference>
<dbReference type="Proteomes" id="UP000037784">
    <property type="component" value="Unassembled WGS sequence"/>
</dbReference>
<dbReference type="Gene3D" id="3.90.20.20">
    <property type="match status" value="1"/>
</dbReference>
<comment type="subunit">
    <text evidence="3 10">Homodimer.</text>
</comment>
<sequence length="211" mass="24107">MFPGDPFNRRTVRKIPVRPRNKRDDKQDEPTDDVAAPPASDDPPTPSTSRDTVLDNITKAFQQELAQAYKERDEWQQRYAELEKETRHMRERLRRIAEEEAFREQIRTLEKMLDIADNIERALAAADEPSALAEGVRLTYRELMRALQDLGVERIEALGQPFDPAFHHAVGVVATDEHAPGTVVAVERPGYRYRGRVLRPAFVHVAAEPTT</sequence>
<evidence type="ECO:0000256" key="2">
    <source>
        <dbReference type="ARBA" id="ARBA00009054"/>
    </source>
</evidence>
<dbReference type="InterPro" id="IPR013805">
    <property type="entry name" value="GrpE_CC"/>
</dbReference>
<evidence type="ECO:0000256" key="10">
    <source>
        <dbReference type="HAMAP-Rule" id="MF_01151"/>
    </source>
</evidence>
<name>A0A0M9UBM6_9CHLR</name>
<comment type="similarity">
    <text evidence="2 10 12">Belongs to the GrpE family.</text>
</comment>
<dbReference type="SUPFAM" id="SSF58014">
    <property type="entry name" value="Coiled-coil domain of nucleotide exchange factor GrpE"/>
    <property type="match status" value="1"/>
</dbReference>
<gene>
    <name evidence="10" type="primary">grpE</name>
    <name evidence="15" type="ORF">ARMA_0433</name>
</gene>
<feature type="compositionally biased region" description="Basic residues" evidence="14">
    <location>
        <begin position="10"/>
        <end position="21"/>
    </location>
</feature>
<comment type="subcellular location">
    <subcellularLocation>
        <location evidence="1 10">Cytoplasm</location>
    </subcellularLocation>
</comment>
<keyword evidence="4 10" id="KW-0963">Cytoplasm</keyword>
<keyword evidence="5 10" id="KW-0346">Stress response</keyword>
<evidence type="ECO:0000256" key="3">
    <source>
        <dbReference type="ARBA" id="ARBA00011738"/>
    </source>
</evidence>
<dbReference type="SUPFAM" id="SSF51064">
    <property type="entry name" value="Head domain of nucleotide exchange factor GrpE"/>
    <property type="match status" value="1"/>
</dbReference>
<dbReference type="InterPro" id="IPR000740">
    <property type="entry name" value="GrpE"/>
</dbReference>
<feature type="region of interest" description="Disordered" evidence="14">
    <location>
        <begin position="1"/>
        <end position="52"/>
    </location>
</feature>
<dbReference type="PRINTS" id="PR00773">
    <property type="entry name" value="GRPEPROTEIN"/>
</dbReference>